<dbReference type="EMBL" id="JPRP01000001">
    <property type="protein sequence ID" value="KFF00490.1"/>
    <property type="molecule type" value="Genomic_DNA"/>
</dbReference>
<accession>A0A085Z7S6</accession>
<dbReference type="eggNOG" id="ENOG502ZTZ0">
    <property type="taxonomic scope" value="Bacteria"/>
</dbReference>
<keyword evidence="1" id="KW-0472">Membrane</keyword>
<reference evidence="2 3" key="1">
    <citation type="submission" date="2014-07" db="EMBL/GenBank/DDBJ databases">
        <title>Genome of Chryseobacterium formosense LMG 24722.</title>
        <authorList>
            <person name="Pipes S.E."/>
            <person name="Stropko S.J."/>
            <person name="Newman J.D."/>
        </authorList>
    </citation>
    <scope>NUCLEOTIDE SEQUENCE [LARGE SCALE GENOMIC DNA]</scope>
    <source>
        <strain evidence="2 3">LMG 24722</strain>
    </source>
</reference>
<comment type="caution">
    <text evidence="2">The sequence shown here is derived from an EMBL/GenBank/DDBJ whole genome shotgun (WGS) entry which is preliminary data.</text>
</comment>
<gene>
    <name evidence="2" type="ORF">IX39_07545</name>
</gene>
<evidence type="ECO:0000313" key="2">
    <source>
        <dbReference type="EMBL" id="KFF00490.1"/>
    </source>
</evidence>
<keyword evidence="1" id="KW-1133">Transmembrane helix</keyword>
<evidence type="ECO:0000313" key="3">
    <source>
        <dbReference type="Proteomes" id="UP000028713"/>
    </source>
</evidence>
<feature type="transmembrane region" description="Helical" evidence="1">
    <location>
        <begin position="21"/>
        <end position="43"/>
    </location>
</feature>
<keyword evidence="3" id="KW-1185">Reference proteome</keyword>
<feature type="transmembrane region" description="Helical" evidence="1">
    <location>
        <begin position="49"/>
        <end position="68"/>
    </location>
</feature>
<keyword evidence="1" id="KW-0812">Transmembrane</keyword>
<feature type="transmembrane region" description="Helical" evidence="1">
    <location>
        <begin position="80"/>
        <end position="96"/>
    </location>
</feature>
<feature type="transmembrane region" description="Helical" evidence="1">
    <location>
        <begin position="108"/>
        <end position="127"/>
    </location>
</feature>
<name>A0A085Z7S6_9FLAO</name>
<organism evidence="2 3">
    <name type="scientific">Chryseobacterium formosense</name>
    <dbReference type="NCBI Taxonomy" id="236814"/>
    <lineage>
        <taxon>Bacteria</taxon>
        <taxon>Pseudomonadati</taxon>
        <taxon>Bacteroidota</taxon>
        <taxon>Flavobacteriia</taxon>
        <taxon>Flavobacteriales</taxon>
        <taxon>Weeksellaceae</taxon>
        <taxon>Chryseobacterium group</taxon>
        <taxon>Chryseobacterium</taxon>
    </lineage>
</organism>
<sequence length="139" mass="16526">MEEDRKVRCFKIIAMKTFLKIDYYLQLTVFFGYLVIGILYQLIENNLFSVWFNFYFVVGGVQLVSYLLKVMIRFCTDLFIKIYGILILPIWIYLLLNKINFPLDLFSFIPVTGIFLSPIMAVAYLFYCREKSKDFLTTL</sequence>
<dbReference type="Proteomes" id="UP000028713">
    <property type="component" value="Unassembled WGS sequence"/>
</dbReference>
<dbReference type="AlphaFoldDB" id="A0A085Z7S6"/>
<proteinExistence type="predicted"/>
<dbReference type="STRING" id="236814.IX39_07545"/>
<protein>
    <submittedName>
        <fullName evidence="2">Uncharacterized protein</fullName>
    </submittedName>
</protein>
<evidence type="ECO:0000256" key="1">
    <source>
        <dbReference type="SAM" id="Phobius"/>
    </source>
</evidence>